<evidence type="ECO:0000256" key="1">
    <source>
        <dbReference type="SAM" id="MobiDB-lite"/>
    </source>
</evidence>
<proteinExistence type="predicted"/>
<organism evidence="2 3">
    <name type="scientific">Pleurotus eryngii</name>
    <name type="common">Boletus of the steppes</name>
    <dbReference type="NCBI Taxonomy" id="5323"/>
    <lineage>
        <taxon>Eukaryota</taxon>
        <taxon>Fungi</taxon>
        <taxon>Dikarya</taxon>
        <taxon>Basidiomycota</taxon>
        <taxon>Agaricomycotina</taxon>
        <taxon>Agaricomycetes</taxon>
        <taxon>Agaricomycetidae</taxon>
        <taxon>Agaricales</taxon>
        <taxon>Pleurotineae</taxon>
        <taxon>Pleurotaceae</taxon>
        <taxon>Pleurotus</taxon>
    </lineage>
</organism>
<dbReference type="EMBL" id="MU154552">
    <property type="protein sequence ID" value="KAF9496476.1"/>
    <property type="molecule type" value="Genomic_DNA"/>
</dbReference>
<feature type="region of interest" description="Disordered" evidence="1">
    <location>
        <begin position="385"/>
        <end position="419"/>
    </location>
</feature>
<feature type="compositionally biased region" description="Basic and acidic residues" evidence="1">
    <location>
        <begin position="402"/>
        <end position="419"/>
    </location>
</feature>
<dbReference type="AlphaFoldDB" id="A0A9P6D822"/>
<dbReference type="Proteomes" id="UP000807025">
    <property type="component" value="Unassembled WGS sequence"/>
</dbReference>
<gene>
    <name evidence="2" type="ORF">BDN71DRAFT_1495290</name>
</gene>
<accession>A0A9P6D822</accession>
<name>A0A9P6D822_PLEER</name>
<comment type="caution">
    <text evidence="2">The sequence shown here is derived from an EMBL/GenBank/DDBJ whole genome shotgun (WGS) entry which is preliminary data.</text>
</comment>
<evidence type="ECO:0000313" key="2">
    <source>
        <dbReference type="EMBL" id="KAF9496476.1"/>
    </source>
</evidence>
<protein>
    <submittedName>
        <fullName evidence="2">Uncharacterized protein</fullName>
    </submittedName>
</protein>
<reference evidence="2" key="1">
    <citation type="submission" date="2020-11" db="EMBL/GenBank/DDBJ databases">
        <authorList>
            <consortium name="DOE Joint Genome Institute"/>
            <person name="Ahrendt S."/>
            <person name="Riley R."/>
            <person name="Andreopoulos W."/>
            <person name="Labutti K."/>
            <person name="Pangilinan J."/>
            <person name="Ruiz-Duenas F.J."/>
            <person name="Barrasa J.M."/>
            <person name="Sanchez-Garcia M."/>
            <person name="Camarero S."/>
            <person name="Miyauchi S."/>
            <person name="Serrano A."/>
            <person name="Linde D."/>
            <person name="Babiker R."/>
            <person name="Drula E."/>
            <person name="Ayuso-Fernandez I."/>
            <person name="Pacheco R."/>
            <person name="Padilla G."/>
            <person name="Ferreira P."/>
            <person name="Barriuso J."/>
            <person name="Kellner H."/>
            <person name="Castanera R."/>
            <person name="Alfaro M."/>
            <person name="Ramirez L."/>
            <person name="Pisabarro A.G."/>
            <person name="Kuo A."/>
            <person name="Tritt A."/>
            <person name="Lipzen A."/>
            <person name="He G."/>
            <person name="Yan M."/>
            <person name="Ng V."/>
            <person name="Cullen D."/>
            <person name="Martin F."/>
            <person name="Rosso M.-N."/>
            <person name="Henrissat B."/>
            <person name="Hibbett D."/>
            <person name="Martinez A.T."/>
            <person name="Grigoriev I.V."/>
        </authorList>
    </citation>
    <scope>NUCLEOTIDE SEQUENCE</scope>
    <source>
        <strain evidence="2">ATCC 90797</strain>
    </source>
</reference>
<sequence>MTKTRTSLELVRWCTEGRYGALPMGCISWLSTGTRQDLKKNGASVNLLPMRTDEAYDYAEGRLEPPASEIFEATDLPYKFCRLQCTCLGCQGNIVLKRGAAVVTRNVRKNKVWVKTRPRGGVWRPGVDGRQRMASKANAVTTFSSPLSETTRQCWETNMEGAGHNHHSVPRRDGMQTSVDPALMIFQGGRASAHRSDCPRLRGCEQNLQDFGTCPHVVQIQTFVALPDGLFHLIAAPSMNRAGDVNGSTLWHNQGYNECVHCERDKPPRSRMPVDNVEMQRRGREATSRVTTHVAFASMDDVQDDEKLLASIMRMNGLGQEWDTAASMARALLAADIHPFRSPHSGAFIEVDSGDMELRGNQELGYLHCTSVDSGRCVDHALHRSNNAVSNPGEDPNAQHMKASEHNPRHSRRPRQDGHPIGRTIVVLWLCTARVLGIVINGKRTVEGGGSVPPCRYSVTSRRRRSFDPEVDHDLSREKSPYPIHVPASRLFEGWHPKTLRYLFTTTFRVEIDPLFYRHGEGMVYAIQQVDRNFHGAMRWSSTVDTSTVYVPRGYIPPTQATE</sequence>
<keyword evidence="3" id="KW-1185">Reference proteome</keyword>
<evidence type="ECO:0000313" key="3">
    <source>
        <dbReference type="Proteomes" id="UP000807025"/>
    </source>
</evidence>